<feature type="compositionally biased region" description="Low complexity" evidence="1">
    <location>
        <begin position="241"/>
        <end position="258"/>
    </location>
</feature>
<feature type="compositionally biased region" description="Basic and acidic residues" evidence="1">
    <location>
        <begin position="162"/>
        <end position="184"/>
    </location>
</feature>
<feature type="compositionally biased region" description="Low complexity" evidence="1">
    <location>
        <begin position="65"/>
        <end position="77"/>
    </location>
</feature>
<feature type="compositionally biased region" description="Polar residues" evidence="1">
    <location>
        <begin position="706"/>
        <end position="716"/>
    </location>
</feature>
<feature type="compositionally biased region" description="Polar residues" evidence="1">
    <location>
        <begin position="622"/>
        <end position="632"/>
    </location>
</feature>
<feature type="compositionally biased region" description="Low complexity" evidence="1">
    <location>
        <begin position="362"/>
        <end position="383"/>
    </location>
</feature>
<feature type="compositionally biased region" description="Basic residues" evidence="1">
    <location>
        <begin position="742"/>
        <end position="751"/>
    </location>
</feature>
<dbReference type="Proteomes" id="UP001652628">
    <property type="component" value="Chromosome X"/>
</dbReference>
<evidence type="ECO:0000256" key="1">
    <source>
        <dbReference type="SAM" id="MobiDB-lite"/>
    </source>
</evidence>
<feature type="region of interest" description="Disordered" evidence="1">
    <location>
        <begin position="899"/>
        <end position="932"/>
    </location>
</feature>
<feature type="compositionally biased region" description="Basic residues" evidence="1">
    <location>
        <begin position="900"/>
        <end position="910"/>
    </location>
</feature>
<feature type="compositionally biased region" description="Polar residues" evidence="1">
    <location>
        <begin position="656"/>
        <end position="672"/>
    </location>
</feature>
<name>A0ABM4TV84_DROSZ</name>
<evidence type="ECO:0000313" key="2">
    <source>
        <dbReference type="Proteomes" id="UP001652628"/>
    </source>
</evidence>
<accession>A0ABM4TV84</accession>
<keyword evidence="2" id="KW-1185">Reference proteome</keyword>
<feature type="region of interest" description="Disordered" evidence="1">
    <location>
        <begin position="1057"/>
        <end position="1102"/>
    </location>
</feature>
<dbReference type="GeneID" id="108019084"/>
<feature type="region of interest" description="Disordered" evidence="1">
    <location>
        <begin position="151"/>
        <end position="339"/>
    </location>
</feature>
<feature type="compositionally biased region" description="Polar residues" evidence="1">
    <location>
        <begin position="684"/>
        <end position="694"/>
    </location>
</feature>
<feature type="region of interest" description="Disordered" evidence="1">
    <location>
        <begin position="600"/>
        <end position="672"/>
    </location>
</feature>
<feature type="region of interest" description="Disordered" evidence="1">
    <location>
        <begin position="684"/>
        <end position="754"/>
    </location>
</feature>
<proteinExistence type="predicted"/>
<feature type="compositionally biased region" description="Low complexity" evidence="1">
    <location>
        <begin position="809"/>
        <end position="821"/>
    </location>
</feature>
<feature type="compositionally biased region" description="Polar residues" evidence="1">
    <location>
        <begin position="319"/>
        <end position="339"/>
    </location>
</feature>
<protein>
    <submittedName>
        <fullName evidence="3">Serine/arginine repetitive matrix protein 1</fullName>
    </submittedName>
</protein>
<sequence length="1102" mass="121539">MSHDMTQFLGGVRRSPQDRARTTRTKVGTGLIATVVERSGAAARSTQRPPIGAGAAHPPRWNQRPPVGASAAAGVAPKRPVNRVRPQPGVTAEPGGAVPKRATGGGATRVIQTTATSTLRRRQVPPPPPRLTIPRRPKEVKWIMKPSQYFVPCSESSSEDNIPDKSDIPHEGDDDLANKVDKTRSSRRLPAEYVGQAKTKVRSSRMFRVPSQRIMRVEELKQAQLQQMHPRRTRTQNQTHSSSRSRSRSPNWSASRSPSPLPHQSPSRYPGSSSSRSVNQPSPSRLPSEDEEQQQQLKDVPLEASRTVTLLPEPPSGLISCSPSPIASPYPSQSRLQSPNMSSTCWNSSCCTMETCVKSYTSSSTPSSIPSSSNSSSLSTSGSECRGGHRPTIKRLNRPVRMATGGWGTKAIKLTSTVIEIIKPDTSTEVKSFPEVPRKEVVPAPQAKINSAIKPKGQAETRQAMNAPMVQSIAPPKFTPKVQVPNPISQSVNYVVNQLTAQLKEAAMIQSKGEHKQPKEQALKDQDVYQSWLSKAPSRKPSIYLLMNQPEKQPETLSNEPSKDAWVIQPMEQPKDTLINLYSNSPRDQSRNQHTNHYLDESKDHSRLHSSRYTNPPKVGAGNQQMSESMGQARQHLISHGTNPLKYTIPPKNWERNPSQNQSSSLIPQSRISKNPYIEESNRLSKLQAKTQRAPSRAKRPPVSLNRINRPSTSTGGPYVVPPSPPQPQQQQQPEAPTGSKIVRKTQHKVPRTMEDGIDMSYQYFVSIPLKRGKKPQVVRYLYRPMVRQLNAPTSPTRRNSRRSKKRAAAGGDEAPAAEDGSQQMDPDLKALGGMPLPLEDRPSGQEKSPEPEGKSKILLDPEEVLNAPYEVPPLKLDARFKSMMEQLAQMPYPEERANRGLRRSNRRARAAGGADQAPPSEQHVGTGGGDAVRNEMRSLEQLSSIWKSGSRLPKLVNYRPEANRLSTVTGAPISYHTPVQISEVDSGHFVLPVEPMIQEVTYDDIEQKERNQVEEQQLPLETKTEALPLEKPQEGATVMIKSVSFHPGDVKVSEIPARSVSSSSISISSTSSSSCGRTKTKGRRTLRKSKGKSKGKAKIRK</sequence>
<feature type="compositionally biased region" description="Low complexity" evidence="1">
    <location>
        <begin position="1060"/>
        <end position="1078"/>
    </location>
</feature>
<feature type="region of interest" description="Disordered" evidence="1">
    <location>
        <begin position="38"/>
        <end position="137"/>
    </location>
</feature>
<feature type="region of interest" description="Disordered" evidence="1">
    <location>
        <begin position="790"/>
        <end position="862"/>
    </location>
</feature>
<feature type="region of interest" description="Disordered" evidence="1">
    <location>
        <begin position="1"/>
        <end position="26"/>
    </location>
</feature>
<organism evidence="2 3">
    <name type="scientific">Drosophila suzukii</name>
    <name type="common">Spotted-wing drosophila fruit fly</name>
    <dbReference type="NCBI Taxonomy" id="28584"/>
    <lineage>
        <taxon>Eukaryota</taxon>
        <taxon>Metazoa</taxon>
        <taxon>Ecdysozoa</taxon>
        <taxon>Arthropoda</taxon>
        <taxon>Hexapoda</taxon>
        <taxon>Insecta</taxon>
        <taxon>Pterygota</taxon>
        <taxon>Neoptera</taxon>
        <taxon>Endopterygota</taxon>
        <taxon>Diptera</taxon>
        <taxon>Brachycera</taxon>
        <taxon>Muscomorpha</taxon>
        <taxon>Ephydroidea</taxon>
        <taxon>Drosophilidae</taxon>
        <taxon>Drosophila</taxon>
        <taxon>Sophophora</taxon>
    </lineage>
</organism>
<feature type="compositionally biased region" description="Basic and acidic residues" evidence="1">
    <location>
        <begin position="839"/>
        <end position="860"/>
    </location>
</feature>
<feature type="compositionally biased region" description="Basic residues" evidence="1">
    <location>
        <begin position="799"/>
        <end position="808"/>
    </location>
</feature>
<gene>
    <name evidence="3" type="primary">LOC108019084</name>
</gene>
<evidence type="ECO:0000313" key="3">
    <source>
        <dbReference type="RefSeq" id="XP_070853889.1"/>
    </source>
</evidence>
<feature type="region of interest" description="Disordered" evidence="1">
    <location>
        <begin position="362"/>
        <end position="396"/>
    </location>
</feature>
<feature type="compositionally biased region" description="Basic residues" evidence="1">
    <location>
        <begin position="1079"/>
        <end position="1102"/>
    </location>
</feature>
<dbReference type="RefSeq" id="XP_070853889.1">
    <property type="nucleotide sequence ID" value="XM_070997788.1"/>
</dbReference>
<reference evidence="3" key="1">
    <citation type="submission" date="2025-08" db="UniProtKB">
        <authorList>
            <consortium name="RefSeq"/>
        </authorList>
    </citation>
    <scope>IDENTIFICATION</scope>
</reference>
<feature type="compositionally biased region" description="Low complexity" evidence="1">
    <location>
        <begin position="265"/>
        <end position="283"/>
    </location>
</feature>